<dbReference type="Proteomes" id="UP001558652">
    <property type="component" value="Unassembled WGS sequence"/>
</dbReference>
<keyword evidence="2" id="KW-0479">Metal-binding</keyword>
<feature type="domain" description="C2H2-type" evidence="8">
    <location>
        <begin position="376"/>
        <end position="403"/>
    </location>
</feature>
<feature type="domain" description="C2H2-type" evidence="8">
    <location>
        <begin position="245"/>
        <end position="268"/>
    </location>
</feature>
<dbReference type="InterPro" id="IPR036236">
    <property type="entry name" value="Znf_C2H2_sf"/>
</dbReference>
<organism evidence="9 10">
    <name type="scientific">Ranatra chinensis</name>
    <dbReference type="NCBI Taxonomy" id="642074"/>
    <lineage>
        <taxon>Eukaryota</taxon>
        <taxon>Metazoa</taxon>
        <taxon>Ecdysozoa</taxon>
        <taxon>Arthropoda</taxon>
        <taxon>Hexapoda</taxon>
        <taxon>Insecta</taxon>
        <taxon>Pterygota</taxon>
        <taxon>Neoptera</taxon>
        <taxon>Paraneoptera</taxon>
        <taxon>Hemiptera</taxon>
        <taxon>Heteroptera</taxon>
        <taxon>Panheteroptera</taxon>
        <taxon>Nepomorpha</taxon>
        <taxon>Nepidae</taxon>
        <taxon>Ranatrinae</taxon>
        <taxon>Ranatra</taxon>
    </lineage>
</organism>
<dbReference type="SMART" id="SM00355">
    <property type="entry name" value="ZnF_C2H2"/>
    <property type="match status" value="9"/>
</dbReference>
<evidence type="ECO:0000256" key="2">
    <source>
        <dbReference type="ARBA" id="ARBA00022723"/>
    </source>
</evidence>
<feature type="domain" description="C2H2-type" evidence="8">
    <location>
        <begin position="282"/>
        <end position="307"/>
    </location>
</feature>
<evidence type="ECO:0000313" key="9">
    <source>
        <dbReference type="EMBL" id="KAL1140423.1"/>
    </source>
</evidence>
<keyword evidence="5" id="KW-0862">Zinc</keyword>
<dbReference type="FunFam" id="3.30.160.60:FF:001253">
    <property type="entry name" value="Zinc finger protein 408"/>
    <property type="match status" value="1"/>
</dbReference>
<dbReference type="SUPFAM" id="SSF57667">
    <property type="entry name" value="beta-beta-alpha zinc fingers"/>
    <property type="match status" value="4"/>
</dbReference>
<protein>
    <recommendedName>
        <fullName evidence="8">C2H2-type domain-containing protein</fullName>
    </recommendedName>
</protein>
<comment type="caution">
    <text evidence="9">The sequence shown here is derived from an EMBL/GenBank/DDBJ whole genome shotgun (WGS) entry which is preliminary data.</text>
</comment>
<dbReference type="InterPro" id="IPR013087">
    <property type="entry name" value="Znf_C2H2_type"/>
</dbReference>
<dbReference type="Gene3D" id="3.30.160.60">
    <property type="entry name" value="Classic Zinc Finger"/>
    <property type="match status" value="6"/>
</dbReference>
<feature type="domain" description="C2H2-type" evidence="8">
    <location>
        <begin position="404"/>
        <end position="431"/>
    </location>
</feature>
<feature type="domain" description="C2H2-type" evidence="8">
    <location>
        <begin position="321"/>
        <end position="348"/>
    </location>
</feature>
<evidence type="ECO:0000256" key="5">
    <source>
        <dbReference type="ARBA" id="ARBA00022833"/>
    </source>
</evidence>
<feature type="domain" description="C2H2-type" evidence="8">
    <location>
        <begin position="432"/>
        <end position="459"/>
    </location>
</feature>
<accession>A0ABD0ZI08</accession>
<evidence type="ECO:0000256" key="6">
    <source>
        <dbReference type="ARBA" id="ARBA00023242"/>
    </source>
</evidence>
<dbReference type="EMBL" id="JBFDAA010000001">
    <property type="protein sequence ID" value="KAL1140423.1"/>
    <property type="molecule type" value="Genomic_DNA"/>
</dbReference>
<dbReference type="PROSITE" id="PS50157">
    <property type="entry name" value="ZINC_FINGER_C2H2_2"/>
    <property type="match status" value="7"/>
</dbReference>
<evidence type="ECO:0000256" key="4">
    <source>
        <dbReference type="ARBA" id="ARBA00022771"/>
    </source>
</evidence>
<evidence type="ECO:0000259" key="8">
    <source>
        <dbReference type="PROSITE" id="PS50157"/>
    </source>
</evidence>
<proteinExistence type="predicted"/>
<evidence type="ECO:0000256" key="1">
    <source>
        <dbReference type="ARBA" id="ARBA00004123"/>
    </source>
</evidence>
<gene>
    <name evidence="9" type="ORF">AAG570_000355</name>
</gene>
<dbReference type="FunFam" id="3.30.160.60:FF:003317">
    <property type="entry name" value="Zinc finger protein 322"/>
    <property type="match status" value="1"/>
</dbReference>
<dbReference type="GO" id="GO:0008270">
    <property type="term" value="F:zinc ion binding"/>
    <property type="evidence" value="ECO:0007669"/>
    <property type="project" value="UniProtKB-KW"/>
</dbReference>
<sequence>MTLPMVTCPLCCRPGFSTSDSLCAALVGVTSRKLCCPICNEIVIGLDKFTIHLFGHSLKKLGLQTFIEPVELCHNLQPVQLNDNNNNTASSVSKVNNKSLVLEEVKETLGPNLKNVTINTQNYITNTNITTSTLQTRMFEKVQKRKYNQVFDKDIADIYDKDLEVDSNVSEISCGPVTTSNTSLSEESIVKNDKKLVTREFESCRDLLTKGDFSTSTDDLIETCVSKDISNYMGQKDELKPKDSFSCDSCPFIFPNKTILAMHKQLIHKKVEVETENKRKMFVCNVCPKSFKMRGSLMLHRRVAHSGGFDSESSKQPPPKPACQVCGKFFKKEIHLSQHMKAHDEKQWQCTICAKTFTTKYFLKKHRRLHTGEMPYRCTTCSKAFTFQQSYHKHLLYHSDDKPYCCAQCGRLFKELSTLHNHERIHSGEKPFTCETCGKAFRQRVSYLVHRRIHTGAMPYKCTACNKSFRYKVSERTHKCTAQPPGVVVRTQANLVERLQAAMIKVRNCFFLNTILLFSRVKSN</sequence>
<name>A0ABD0ZI08_9HEMI</name>
<evidence type="ECO:0000256" key="3">
    <source>
        <dbReference type="ARBA" id="ARBA00022737"/>
    </source>
</evidence>
<comment type="subcellular location">
    <subcellularLocation>
        <location evidence="1">Nucleus</location>
    </subcellularLocation>
</comment>
<keyword evidence="6" id="KW-0539">Nucleus</keyword>
<dbReference type="FunFam" id="3.30.160.60:FF:001573">
    <property type="entry name" value="Zinc finger protein 407"/>
    <property type="match status" value="1"/>
</dbReference>
<dbReference type="PANTHER" id="PTHR24390">
    <property type="entry name" value="ZINC FINGER PROTEIN"/>
    <property type="match status" value="1"/>
</dbReference>
<dbReference type="GO" id="GO:0005634">
    <property type="term" value="C:nucleus"/>
    <property type="evidence" value="ECO:0007669"/>
    <property type="project" value="UniProtKB-SubCell"/>
</dbReference>
<reference evidence="9 10" key="1">
    <citation type="submission" date="2024-07" db="EMBL/GenBank/DDBJ databases">
        <title>Chromosome-level genome assembly of the water stick insect Ranatra chinensis (Heteroptera: Nepidae).</title>
        <authorList>
            <person name="Liu X."/>
        </authorList>
    </citation>
    <scope>NUCLEOTIDE SEQUENCE [LARGE SCALE GENOMIC DNA]</scope>
    <source>
        <strain evidence="9">Cailab_2021Rc</strain>
        <tissue evidence="9">Muscle</tissue>
    </source>
</reference>
<evidence type="ECO:0000256" key="7">
    <source>
        <dbReference type="PROSITE-ProRule" id="PRU00042"/>
    </source>
</evidence>
<dbReference type="PROSITE" id="PS00028">
    <property type="entry name" value="ZINC_FINGER_C2H2_1"/>
    <property type="match status" value="7"/>
</dbReference>
<dbReference type="FunFam" id="3.30.160.60:FF:001498">
    <property type="entry name" value="Zinc finger protein 404"/>
    <property type="match status" value="1"/>
</dbReference>
<dbReference type="Pfam" id="PF00096">
    <property type="entry name" value="zf-C2H2"/>
    <property type="match status" value="4"/>
</dbReference>
<keyword evidence="4 7" id="KW-0863">Zinc-finger</keyword>
<keyword evidence="3" id="KW-0677">Repeat</keyword>
<dbReference type="PANTHER" id="PTHR24390:SF226">
    <property type="entry name" value="GH10523P-RELATED"/>
    <property type="match status" value="1"/>
</dbReference>
<keyword evidence="10" id="KW-1185">Reference proteome</keyword>
<feature type="domain" description="C2H2-type" evidence="8">
    <location>
        <begin position="348"/>
        <end position="375"/>
    </location>
</feature>
<dbReference type="AlphaFoldDB" id="A0ABD0ZI08"/>
<evidence type="ECO:0000313" key="10">
    <source>
        <dbReference type="Proteomes" id="UP001558652"/>
    </source>
</evidence>